<dbReference type="GO" id="GO:0003723">
    <property type="term" value="F:RNA binding"/>
    <property type="evidence" value="ECO:0007669"/>
    <property type="project" value="UniProtKB-KW"/>
</dbReference>
<dbReference type="OrthoDB" id="445936at2759"/>
<dbReference type="GO" id="GO:0030154">
    <property type="term" value="P:cell differentiation"/>
    <property type="evidence" value="ECO:0007669"/>
    <property type="project" value="UniProtKB-KW"/>
</dbReference>
<evidence type="ECO:0000256" key="6">
    <source>
        <dbReference type="ARBA" id="ARBA00023158"/>
    </source>
</evidence>
<keyword evidence="5" id="KW-0694">RNA-binding</keyword>
<dbReference type="Gene3D" id="3.40.50.2300">
    <property type="match status" value="1"/>
</dbReference>
<dbReference type="PROSITE" id="PS50821">
    <property type="entry name" value="PAZ"/>
    <property type="match status" value="1"/>
</dbReference>
<dbReference type="FunFam" id="2.170.260.10:FF:000003">
    <property type="entry name" value="Piwi-like RNA-mediated gene silencing 2"/>
    <property type="match status" value="1"/>
</dbReference>
<gene>
    <name evidence="11" type="ORF">PHYEVI_LOCUS5834</name>
</gene>
<dbReference type="SMART" id="SM00950">
    <property type="entry name" value="Piwi"/>
    <property type="match status" value="1"/>
</dbReference>
<evidence type="ECO:0000256" key="3">
    <source>
        <dbReference type="ARBA" id="ARBA00022490"/>
    </source>
</evidence>
<keyword evidence="3" id="KW-0963">Cytoplasm</keyword>
<dbReference type="Gene3D" id="3.30.420.10">
    <property type="entry name" value="Ribonuclease H-like superfamily/Ribonuclease H"/>
    <property type="match status" value="1"/>
</dbReference>
<keyword evidence="12" id="KW-1185">Reference proteome</keyword>
<keyword evidence="2" id="KW-0217">Developmental protein</keyword>
<dbReference type="PROSITE" id="PS50822">
    <property type="entry name" value="PIWI"/>
    <property type="match status" value="1"/>
</dbReference>
<evidence type="ECO:0000256" key="5">
    <source>
        <dbReference type="ARBA" id="ARBA00022884"/>
    </source>
</evidence>
<dbReference type="InterPro" id="IPR003100">
    <property type="entry name" value="PAZ_dom"/>
</dbReference>
<reference evidence="11" key="1">
    <citation type="submission" date="2022-01" db="EMBL/GenBank/DDBJ databases">
        <authorList>
            <person name="King R."/>
        </authorList>
    </citation>
    <scope>NUCLEOTIDE SEQUENCE</scope>
</reference>
<dbReference type="Pfam" id="PF08699">
    <property type="entry name" value="ArgoL1"/>
    <property type="match status" value="1"/>
</dbReference>
<evidence type="ECO:0000313" key="11">
    <source>
        <dbReference type="EMBL" id="CAH1169267.1"/>
    </source>
</evidence>
<evidence type="ECO:0000256" key="2">
    <source>
        <dbReference type="ARBA" id="ARBA00022473"/>
    </source>
</evidence>
<evidence type="ECO:0000256" key="1">
    <source>
        <dbReference type="ARBA" id="ARBA00004496"/>
    </source>
</evidence>
<evidence type="ECO:0000256" key="4">
    <source>
        <dbReference type="ARBA" id="ARBA00022782"/>
    </source>
</evidence>
<dbReference type="InterPro" id="IPR003165">
    <property type="entry name" value="Piwi"/>
</dbReference>
<feature type="region of interest" description="Disordered" evidence="8">
    <location>
        <begin position="1"/>
        <end position="90"/>
    </location>
</feature>
<evidence type="ECO:0000259" key="9">
    <source>
        <dbReference type="PROSITE" id="PS50821"/>
    </source>
</evidence>
<protein>
    <recommendedName>
        <fullName evidence="13">Piwi</fullName>
    </recommendedName>
</protein>
<feature type="domain" description="PAZ" evidence="9">
    <location>
        <begin position="316"/>
        <end position="424"/>
    </location>
</feature>
<dbReference type="Pfam" id="PF02170">
    <property type="entry name" value="PAZ"/>
    <property type="match status" value="1"/>
</dbReference>
<dbReference type="InterPro" id="IPR036397">
    <property type="entry name" value="RNaseH_sf"/>
</dbReference>
<evidence type="ECO:0000313" key="12">
    <source>
        <dbReference type="Proteomes" id="UP001153712"/>
    </source>
</evidence>
<feature type="compositionally biased region" description="Basic residues" evidence="8">
    <location>
        <begin position="1"/>
        <end position="13"/>
    </location>
</feature>
<dbReference type="AlphaFoldDB" id="A0A9P0GUY2"/>
<dbReference type="CDD" id="cd04658">
    <property type="entry name" value="Piwi_piwi-like_Euk"/>
    <property type="match status" value="1"/>
</dbReference>
<dbReference type="SMART" id="SM00949">
    <property type="entry name" value="PAZ"/>
    <property type="match status" value="1"/>
</dbReference>
<dbReference type="Pfam" id="PF23278">
    <property type="entry name" value="Piwi_N"/>
    <property type="match status" value="1"/>
</dbReference>
<keyword evidence="6" id="KW-0943">RNA-mediated gene silencing</keyword>
<evidence type="ECO:0008006" key="13">
    <source>
        <dbReference type="Google" id="ProtNLM"/>
    </source>
</evidence>
<dbReference type="InterPro" id="IPR012337">
    <property type="entry name" value="RNaseH-like_sf"/>
</dbReference>
<dbReference type="GO" id="GO:0005737">
    <property type="term" value="C:cytoplasm"/>
    <property type="evidence" value="ECO:0007669"/>
    <property type="project" value="UniProtKB-SubCell"/>
</dbReference>
<evidence type="ECO:0000256" key="7">
    <source>
        <dbReference type="ARBA" id="ARBA00038291"/>
    </source>
</evidence>
<dbReference type="Proteomes" id="UP001153712">
    <property type="component" value="Chromosome 2"/>
</dbReference>
<dbReference type="SUPFAM" id="SSF101690">
    <property type="entry name" value="PAZ domain"/>
    <property type="match status" value="1"/>
</dbReference>
<dbReference type="InterPro" id="IPR014811">
    <property type="entry name" value="ArgoL1"/>
</dbReference>
<feature type="region of interest" description="Disordered" evidence="8">
    <location>
        <begin position="102"/>
        <end position="128"/>
    </location>
</feature>
<dbReference type="Gene3D" id="2.170.260.10">
    <property type="entry name" value="paz domain"/>
    <property type="match status" value="1"/>
</dbReference>
<dbReference type="Pfam" id="PF02171">
    <property type="entry name" value="Piwi"/>
    <property type="match status" value="1"/>
</dbReference>
<evidence type="ECO:0000259" key="10">
    <source>
        <dbReference type="PROSITE" id="PS50822"/>
    </source>
</evidence>
<dbReference type="CDD" id="cd02845">
    <property type="entry name" value="PAZ_piwi_like"/>
    <property type="match status" value="1"/>
</dbReference>
<name>A0A9P0GUY2_PHYSR</name>
<organism evidence="11 12">
    <name type="scientific">Phyllotreta striolata</name>
    <name type="common">Striped flea beetle</name>
    <name type="synonym">Crioceris striolata</name>
    <dbReference type="NCBI Taxonomy" id="444603"/>
    <lineage>
        <taxon>Eukaryota</taxon>
        <taxon>Metazoa</taxon>
        <taxon>Ecdysozoa</taxon>
        <taxon>Arthropoda</taxon>
        <taxon>Hexapoda</taxon>
        <taxon>Insecta</taxon>
        <taxon>Pterygota</taxon>
        <taxon>Neoptera</taxon>
        <taxon>Endopterygota</taxon>
        <taxon>Coleoptera</taxon>
        <taxon>Polyphaga</taxon>
        <taxon>Cucujiformia</taxon>
        <taxon>Chrysomeloidea</taxon>
        <taxon>Chrysomelidae</taxon>
        <taxon>Galerucinae</taxon>
        <taxon>Alticini</taxon>
        <taxon>Phyllotreta</taxon>
    </lineage>
</organism>
<keyword evidence="4" id="KW-0221">Differentiation</keyword>
<dbReference type="SUPFAM" id="SSF53098">
    <property type="entry name" value="Ribonuclease H-like"/>
    <property type="match status" value="1"/>
</dbReference>
<dbReference type="FunFam" id="3.30.420.10:FF:000014">
    <property type="entry name" value="Piwi-like RNA-mediated gene silencing 1"/>
    <property type="match status" value="1"/>
</dbReference>
<proteinExistence type="inferred from homology"/>
<feature type="domain" description="Piwi" evidence="10">
    <location>
        <begin position="590"/>
        <end position="879"/>
    </location>
</feature>
<comment type="similarity">
    <text evidence="7">Belongs to the argonaute family. Piwi subfamily.</text>
</comment>
<accession>A0A9P0GUY2</accession>
<dbReference type="InterPro" id="IPR036085">
    <property type="entry name" value="PAZ_dom_sf"/>
</dbReference>
<dbReference type="EMBL" id="OU900095">
    <property type="protein sequence ID" value="CAH1169267.1"/>
    <property type="molecule type" value="Genomic_DNA"/>
</dbReference>
<dbReference type="GO" id="GO:0140965">
    <property type="term" value="P:secondary piRNA processing"/>
    <property type="evidence" value="ECO:0007669"/>
    <property type="project" value="UniProtKB-ARBA"/>
</dbReference>
<dbReference type="PANTHER" id="PTHR22891">
    <property type="entry name" value="EUKARYOTIC TRANSLATION INITIATION FACTOR 2C"/>
    <property type="match status" value="1"/>
</dbReference>
<comment type="subcellular location">
    <subcellularLocation>
        <location evidence="1">Cytoplasm</location>
    </subcellularLocation>
</comment>
<evidence type="ECO:0000256" key="8">
    <source>
        <dbReference type="SAM" id="MobiDB-lite"/>
    </source>
</evidence>
<sequence length="893" mass="101211">MEPRGKGRARGRARGGPPQGAETLSAPGTSQATAQKRIRPGDPWSRPMGPQQPPNPALQAQAPTQWVRPQMPTPTASVGRGTRLGGGDAHQMPMEVEHEGAVRAGGDSGNTAQVRGGGNGGVRGRNLRSEIIHTRPKDLVTKQGTAGSSINLISNYFEIIQAGKFVLQQYRVDYNPEIDHTPKKKWLLHQAMREVVKGYLFDGTVLYTTAHLQPDPMEKFVDLENGEKVRITLRSVGELKWGDFHYIQVFNRLVRNLLEFMDLKKIQDNYFDPQLKETIPDHQLELWPGFFTSIRQHEGQLLLNCELKFKVMRMDNCYDMFLECRSSRNRQEFQSRIIGSIVLTYYNNKTYRIDDVDFNLTPSSTFKLKDGREITFAQYYIEKYNIRIQAMNQPLLISRSKPKEIRSGMPELVILVPELCTLTGLTDRQRENFQLMRAMGDKTRVGPAQRIRKLEEFSSRLRRCPKAVEQLKSWDMKLADTLIRFKGRVMPPEAILGGNNVKLSSGPNAEWTRELRSLQMFSAVKIPKFAVVCPGKFANQCSDFVQMLQRVSRGFQWDIGQPRIFDIPDDRANSYLECIESVITKNNPNMIMCIVPNNSADRYSAIKKKCCVDRGVPSQVVLSKQFSSKGAMSIATKIAIQLNCKVGGAPWSVIMPLSNLMVVGYDVCRDTTKKGKSFAGMVASLNKQMTRYFNLTSEHSLEEELSENIAAFLILACHKYKEVNGTFPERILIYRDGVGDGQMAYVIEHEVENIKKKLTKEIYTGDNLRFTFVVVSKRINTRFFTQDGKNPPPGTVVDDVVTLPQRYDFFIVSQCVNQGSVSPTSYNVISDNMGLPPEKLQILTYKMCHLYYNWCGTVRVPAVCQYAHKLAFLTAQSLHRPANRALETVLYYL</sequence>